<feature type="domain" description="PiggyBac transposable element-derived protein" evidence="2">
    <location>
        <begin position="137"/>
        <end position="494"/>
    </location>
</feature>
<feature type="region of interest" description="Disordered" evidence="1">
    <location>
        <begin position="58"/>
        <end position="81"/>
    </location>
</feature>
<dbReference type="RefSeq" id="XP_026724775.1">
    <property type="nucleotide sequence ID" value="XM_026868974.1"/>
</dbReference>
<dbReference type="AlphaFoldDB" id="A0A7E5V927"/>
<gene>
    <name evidence="4 5 6" type="primary">LOC113491808</name>
</gene>
<evidence type="ECO:0000256" key="1">
    <source>
        <dbReference type="SAM" id="MobiDB-lite"/>
    </source>
</evidence>
<evidence type="ECO:0000313" key="6">
    <source>
        <dbReference type="RefSeq" id="XP_026724776.1"/>
    </source>
</evidence>
<accession>A0A7E5V927</accession>
<evidence type="ECO:0000313" key="3">
    <source>
        <dbReference type="Proteomes" id="UP000322000"/>
    </source>
</evidence>
<dbReference type="Pfam" id="PF13843">
    <property type="entry name" value="DDE_Tnp_1_7"/>
    <property type="match status" value="1"/>
</dbReference>
<keyword evidence="3" id="KW-1185">Reference proteome</keyword>
<dbReference type="OrthoDB" id="10057959at2759"/>
<dbReference type="GeneID" id="113491808"/>
<reference evidence="4 5" key="1">
    <citation type="submission" date="2025-04" db="UniProtKB">
        <authorList>
            <consortium name="RefSeq"/>
        </authorList>
    </citation>
    <scope>IDENTIFICATION</scope>
</reference>
<sequence>MCHSSIQSHSSSLYGLFVNLIMNKQITDEDIAGLLFQELDEEDLVAFDSSGEEFDVALEDEEAVSEEEENDAGSTSSDSEMEVPLSILATVPTEETYRGKDGTIWFKNPRRPNVRTRSENILTGTPGVNGQAKNAKTPLECFELFINDSMLSYILCHTNTRIKKTRENSNASNEYSYCDVSMIELRATIGLIFLAGLYKSARQNLQDLWSNDGTGIALFSMTMSLRRFSFIVNHLRFDDANSREERLAQDRLAPFRKLFVDFVANCQLHYTPFENLTIDEELVAFRGRCKFRQYLPSKPAKYGIKIFALVDASTYYSLNLEIYAGDQPQGDYKVSNKPHDVVDRLVTPISRSGRNVTMDNWFTSHPTYEYLLNHHKLTAVGTMKSNKTCIPEKFKAGKREENSSMFGFQQDLTLVSYVPKPRKNVFLLSSLHHQMEIDEATGAKQKSEIISFYNRTKSGVDNVDKLIRSYDVSRNSRRWPLTLFFWMLNTAAINGKVIQILNIPEDKSNRRSFIKGLALALLEPHLQSRKSNIRLSTDLRKRIAERTGDQGCPPLKKSTPGIKRRCHVCPAKKDRKTQYICETCSCHICLDHSIFQCAKCYQTKALQSVNASDED</sequence>
<organism evidence="3 5">
    <name type="scientific">Trichoplusia ni</name>
    <name type="common">Cabbage looper</name>
    <dbReference type="NCBI Taxonomy" id="7111"/>
    <lineage>
        <taxon>Eukaryota</taxon>
        <taxon>Metazoa</taxon>
        <taxon>Ecdysozoa</taxon>
        <taxon>Arthropoda</taxon>
        <taxon>Hexapoda</taxon>
        <taxon>Insecta</taxon>
        <taxon>Pterygota</taxon>
        <taxon>Neoptera</taxon>
        <taxon>Endopterygota</taxon>
        <taxon>Lepidoptera</taxon>
        <taxon>Glossata</taxon>
        <taxon>Ditrysia</taxon>
        <taxon>Noctuoidea</taxon>
        <taxon>Noctuidae</taxon>
        <taxon>Plusiinae</taxon>
        <taxon>Trichoplusia</taxon>
    </lineage>
</organism>
<evidence type="ECO:0000313" key="4">
    <source>
        <dbReference type="RefSeq" id="XP_026724774.1"/>
    </source>
</evidence>
<dbReference type="RefSeq" id="XP_026724774.1">
    <property type="nucleotide sequence ID" value="XM_026868973.1"/>
</dbReference>
<protein>
    <submittedName>
        <fullName evidence="4 5">PiggyBac transposable element-derived protein 4-like</fullName>
    </submittedName>
</protein>
<dbReference type="RefSeq" id="XP_026724776.1">
    <property type="nucleotide sequence ID" value="XM_026868975.1"/>
</dbReference>
<evidence type="ECO:0000313" key="5">
    <source>
        <dbReference type="RefSeq" id="XP_026724775.1"/>
    </source>
</evidence>
<name>A0A7E5V927_TRINI</name>
<feature type="compositionally biased region" description="Acidic residues" evidence="1">
    <location>
        <begin position="58"/>
        <end position="71"/>
    </location>
</feature>
<dbReference type="PANTHER" id="PTHR46599:SF6">
    <property type="entry name" value="DUAL SPECIFICITY PHOSPHATASE 26"/>
    <property type="match status" value="1"/>
</dbReference>
<evidence type="ECO:0000259" key="2">
    <source>
        <dbReference type="Pfam" id="PF13843"/>
    </source>
</evidence>
<dbReference type="Proteomes" id="UP000322000">
    <property type="component" value="Chromosome 3"/>
</dbReference>
<dbReference type="PANTHER" id="PTHR46599">
    <property type="entry name" value="PIGGYBAC TRANSPOSABLE ELEMENT-DERIVED PROTEIN 4"/>
    <property type="match status" value="1"/>
</dbReference>
<dbReference type="KEGG" id="tnl:113491808"/>
<dbReference type="InterPro" id="IPR029526">
    <property type="entry name" value="PGBD"/>
</dbReference>
<proteinExistence type="predicted"/>